<accession>A0ABR8HD12</accession>
<keyword evidence="1" id="KW-0812">Transmembrane</keyword>
<reference evidence="2 3" key="1">
    <citation type="journal article" date="2020" name="ISME J.">
        <title>Comparative genomics reveals insights into cyanobacterial evolution and habitat adaptation.</title>
        <authorList>
            <person name="Chen M.Y."/>
            <person name="Teng W.K."/>
            <person name="Zhao L."/>
            <person name="Hu C.X."/>
            <person name="Zhou Y.K."/>
            <person name="Han B.P."/>
            <person name="Song L.R."/>
            <person name="Shu W.S."/>
        </authorList>
    </citation>
    <scope>NUCLEOTIDE SEQUENCE [LARGE SCALE GENOMIC DNA]</scope>
    <source>
        <strain evidence="2 3">FACHB-252</strain>
    </source>
</reference>
<keyword evidence="1" id="KW-0472">Membrane</keyword>
<proteinExistence type="predicted"/>
<sequence>MKKIIGLVAIAVLGLTLTVYYFFSNTYVVDCTQAKKFPEISYRNPSRQTAEIIANRYITEAVCFNKLKSDSSSLRPYFFSASDLSKKYQTIGYTSPGFRSPESLKVKFDNGTLLNFCFSLMVINCDRALECSCPYDFNWEPKPK</sequence>
<dbReference type="EMBL" id="JACJTC010000012">
    <property type="protein sequence ID" value="MBD2613045.1"/>
    <property type="molecule type" value="Genomic_DNA"/>
</dbReference>
<dbReference type="RefSeq" id="WP_190950432.1">
    <property type="nucleotide sequence ID" value="NZ_JACJTC010000012.1"/>
</dbReference>
<gene>
    <name evidence="2" type="ORF">H6G94_17500</name>
</gene>
<name>A0ABR8HD12_NOSPU</name>
<keyword evidence="3" id="KW-1185">Reference proteome</keyword>
<evidence type="ECO:0000313" key="3">
    <source>
        <dbReference type="Proteomes" id="UP000606396"/>
    </source>
</evidence>
<organism evidence="2 3">
    <name type="scientific">Nostoc punctiforme FACHB-252</name>
    <dbReference type="NCBI Taxonomy" id="1357509"/>
    <lineage>
        <taxon>Bacteria</taxon>
        <taxon>Bacillati</taxon>
        <taxon>Cyanobacteriota</taxon>
        <taxon>Cyanophyceae</taxon>
        <taxon>Nostocales</taxon>
        <taxon>Nostocaceae</taxon>
        <taxon>Nostoc</taxon>
    </lineage>
</organism>
<feature type="transmembrane region" description="Helical" evidence="1">
    <location>
        <begin position="5"/>
        <end position="23"/>
    </location>
</feature>
<comment type="caution">
    <text evidence="2">The sequence shown here is derived from an EMBL/GenBank/DDBJ whole genome shotgun (WGS) entry which is preliminary data.</text>
</comment>
<dbReference type="Proteomes" id="UP000606396">
    <property type="component" value="Unassembled WGS sequence"/>
</dbReference>
<evidence type="ECO:0000256" key="1">
    <source>
        <dbReference type="SAM" id="Phobius"/>
    </source>
</evidence>
<keyword evidence="1" id="KW-1133">Transmembrane helix</keyword>
<protein>
    <submittedName>
        <fullName evidence="2">Uncharacterized protein</fullName>
    </submittedName>
</protein>
<evidence type="ECO:0000313" key="2">
    <source>
        <dbReference type="EMBL" id="MBD2613045.1"/>
    </source>
</evidence>